<dbReference type="PANTHER" id="PTHR33116">
    <property type="entry name" value="REVERSE TRANSCRIPTASE ZINC-BINDING DOMAIN-CONTAINING PROTEIN-RELATED-RELATED"/>
    <property type="match status" value="1"/>
</dbReference>
<gene>
    <name evidence="2" type="ORF">J1N35_031229</name>
</gene>
<name>A0A9D3V1G0_9ROSI</name>
<sequence length="223" mass="25339">MGGKEVLIKAVLQAILVYLMQCFELLKALCHALEGILNKFWWANGKSFKGIHWCSWRDLCYPKIFGGMGFRDLSLFNKALLAKQAWRLLTQPDCLLAKELQIPSKVKIHLWRLTKDYVPYLCNLNKRKLRVEVVCPLCKAAPEDSEHLLWFCEVLRRLWQHLNLQVDFDRVASDGKSQLVSMDSNSSLVAVVARNDLGLVISACVYPVEGVADAFVAEARACE</sequence>
<protein>
    <recommendedName>
        <fullName evidence="1">Reverse transcriptase zinc-binding domain-containing protein</fullName>
    </recommendedName>
</protein>
<evidence type="ECO:0000313" key="3">
    <source>
        <dbReference type="Proteomes" id="UP000828251"/>
    </source>
</evidence>
<evidence type="ECO:0000313" key="2">
    <source>
        <dbReference type="EMBL" id="KAH1066242.1"/>
    </source>
</evidence>
<dbReference type="InterPro" id="IPR026960">
    <property type="entry name" value="RVT-Znf"/>
</dbReference>
<reference evidence="2 3" key="1">
    <citation type="journal article" date="2021" name="Plant Biotechnol. J.">
        <title>Multi-omics assisted identification of the key and species-specific regulatory components of drought-tolerant mechanisms in Gossypium stocksii.</title>
        <authorList>
            <person name="Yu D."/>
            <person name="Ke L."/>
            <person name="Zhang D."/>
            <person name="Wu Y."/>
            <person name="Sun Y."/>
            <person name="Mei J."/>
            <person name="Sun J."/>
            <person name="Sun Y."/>
        </authorList>
    </citation>
    <scope>NUCLEOTIDE SEQUENCE [LARGE SCALE GENOMIC DNA]</scope>
    <source>
        <strain evidence="3">cv. E1</strain>
        <tissue evidence="2">Leaf</tissue>
    </source>
</reference>
<dbReference type="Proteomes" id="UP000828251">
    <property type="component" value="Unassembled WGS sequence"/>
</dbReference>
<comment type="caution">
    <text evidence="2">The sequence shown here is derived from an EMBL/GenBank/DDBJ whole genome shotgun (WGS) entry which is preliminary data.</text>
</comment>
<evidence type="ECO:0000259" key="1">
    <source>
        <dbReference type="Pfam" id="PF13966"/>
    </source>
</evidence>
<accession>A0A9D3V1G0</accession>
<proteinExistence type="predicted"/>
<organism evidence="2 3">
    <name type="scientific">Gossypium stocksii</name>
    <dbReference type="NCBI Taxonomy" id="47602"/>
    <lineage>
        <taxon>Eukaryota</taxon>
        <taxon>Viridiplantae</taxon>
        <taxon>Streptophyta</taxon>
        <taxon>Embryophyta</taxon>
        <taxon>Tracheophyta</taxon>
        <taxon>Spermatophyta</taxon>
        <taxon>Magnoliopsida</taxon>
        <taxon>eudicotyledons</taxon>
        <taxon>Gunneridae</taxon>
        <taxon>Pentapetalae</taxon>
        <taxon>rosids</taxon>
        <taxon>malvids</taxon>
        <taxon>Malvales</taxon>
        <taxon>Malvaceae</taxon>
        <taxon>Malvoideae</taxon>
        <taxon>Gossypium</taxon>
    </lineage>
</organism>
<dbReference type="AlphaFoldDB" id="A0A9D3V1G0"/>
<keyword evidence="3" id="KW-1185">Reference proteome</keyword>
<dbReference type="Pfam" id="PF13966">
    <property type="entry name" value="zf-RVT"/>
    <property type="match status" value="1"/>
</dbReference>
<dbReference type="PANTHER" id="PTHR33116:SF86">
    <property type="entry name" value="REVERSE TRANSCRIPTASE DOMAIN-CONTAINING PROTEIN"/>
    <property type="match status" value="1"/>
</dbReference>
<dbReference type="EMBL" id="JAIQCV010000009">
    <property type="protein sequence ID" value="KAH1066242.1"/>
    <property type="molecule type" value="Genomic_DNA"/>
</dbReference>
<dbReference type="OrthoDB" id="998444at2759"/>
<feature type="domain" description="Reverse transcriptase zinc-binding" evidence="1">
    <location>
        <begin position="100"/>
        <end position="159"/>
    </location>
</feature>